<dbReference type="InterPro" id="IPR027417">
    <property type="entry name" value="P-loop_NTPase"/>
</dbReference>
<dbReference type="EMBL" id="FBVY01000002">
    <property type="protein sequence ID" value="CUW85041.1"/>
    <property type="molecule type" value="Genomic_DNA"/>
</dbReference>
<evidence type="ECO:0000313" key="2">
    <source>
        <dbReference type="Proteomes" id="UP000191933"/>
    </source>
</evidence>
<dbReference type="SUPFAM" id="SSF52540">
    <property type="entry name" value="P-loop containing nucleoside triphosphate hydrolases"/>
    <property type="match status" value="1"/>
</dbReference>
<sequence length="217" mass="24152">METIYPFIIAASDANESNDMRPTLSTILIAGTSHVGKSTLAGLLSERLRCEAISTDSLARHPGRPWPGIPVPVEEYYTQLSADTIHWFLKVHHQNIWPLIRAMIDSRSGTGTTTIFEGAALRPEFISPLLDSTVAGVFLHADNDFLLERMRSEARYQDATAKRQRIMDAFIERSLRENTEMLASAQEHRVPIVDVTQGEELEKLLTDLAPGADIPLS</sequence>
<proteinExistence type="predicted"/>
<accession>A0A9W5F1Z6</accession>
<dbReference type="Proteomes" id="UP000191933">
    <property type="component" value="Unassembled WGS sequence"/>
</dbReference>
<evidence type="ECO:0008006" key="3">
    <source>
        <dbReference type="Google" id="ProtNLM"/>
    </source>
</evidence>
<reference evidence="1 2" key="1">
    <citation type="submission" date="2016-01" db="EMBL/GenBank/DDBJ databases">
        <authorList>
            <person name="Regsiter A."/>
            <person name="william w."/>
        </authorList>
    </citation>
    <scope>NUCLEOTIDE SEQUENCE [LARGE SCALE GENOMIC DNA]</scope>
    <source>
        <strain evidence="1 2">CFBP 5494</strain>
    </source>
</reference>
<protein>
    <recommendedName>
        <fullName evidence="3">AAA domain-containing protein</fullName>
    </recommendedName>
</protein>
<dbReference type="Gene3D" id="3.40.50.300">
    <property type="entry name" value="P-loop containing nucleotide triphosphate hydrolases"/>
    <property type="match status" value="1"/>
</dbReference>
<dbReference type="AlphaFoldDB" id="A0A9W5F1Z6"/>
<organism evidence="1 2">
    <name type="scientific">Agrobacterium genomosp. 2 str. CFBP 5494</name>
    <dbReference type="NCBI Taxonomy" id="1183436"/>
    <lineage>
        <taxon>Bacteria</taxon>
        <taxon>Pseudomonadati</taxon>
        <taxon>Pseudomonadota</taxon>
        <taxon>Alphaproteobacteria</taxon>
        <taxon>Hyphomicrobiales</taxon>
        <taxon>Rhizobiaceae</taxon>
        <taxon>Rhizobium/Agrobacterium group</taxon>
        <taxon>Agrobacterium</taxon>
        <taxon>Agrobacterium tumefaciens complex</taxon>
    </lineage>
</organism>
<name>A0A9W5F1Z6_9HYPH</name>
<evidence type="ECO:0000313" key="1">
    <source>
        <dbReference type="EMBL" id="CUW85041.1"/>
    </source>
</evidence>
<comment type="caution">
    <text evidence="1">The sequence shown here is derived from an EMBL/GenBank/DDBJ whole genome shotgun (WGS) entry which is preliminary data.</text>
</comment>
<keyword evidence="2" id="KW-1185">Reference proteome</keyword>
<gene>
    <name evidence="1" type="ORF">AGR2A_Cc100036</name>
</gene>